<evidence type="ECO:0000256" key="2">
    <source>
        <dbReference type="SAM" id="SignalP"/>
    </source>
</evidence>
<protein>
    <submittedName>
        <fullName evidence="3">Uncharacterized protein</fullName>
    </submittedName>
</protein>
<organism evidence="3 4">
    <name type="scientific">Mycena albidolilacea</name>
    <dbReference type="NCBI Taxonomy" id="1033008"/>
    <lineage>
        <taxon>Eukaryota</taxon>
        <taxon>Fungi</taxon>
        <taxon>Dikarya</taxon>
        <taxon>Basidiomycota</taxon>
        <taxon>Agaricomycotina</taxon>
        <taxon>Agaricomycetes</taxon>
        <taxon>Agaricomycetidae</taxon>
        <taxon>Agaricales</taxon>
        <taxon>Marasmiineae</taxon>
        <taxon>Mycenaceae</taxon>
        <taxon>Mycena</taxon>
    </lineage>
</organism>
<keyword evidence="2" id="KW-0732">Signal</keyword>
<dbReference type="EMBL" id="JARIHO010000034">
    <property type="protein sequence ID" value="KAJ7333292.1"/>
    <property type="molecule type" value="Genomic_DNA"/>
</dbReference>
<dbReference type="AlphaFoldDB" id="A0AAD6ZPL2"/>
<evidence type="ECO:0000256" key="1">
    <source>
        <dbReference type="SAM" id="MobiDB-lite"/>
    </source>
</evidence>
<dbReference type="Gene3D" id="2.60.120.260">
    <property type="entry name" value="Galactose-binding domain-like"/>
    <property type="match status" value="1"/>
</dbReference>
<reference evidence="3" key="1">
    <citation type="submission" date="2023-03" db="EMBL/GenBank/DDBJ databases">
        <title>Massive genome expansion in bonnet fungi (Mycena s.s.) driven by repeated elements and novel gene families across ecological guilds.</title>
        <authorList>
            <consortium name="Lawrence Berkeley National Laboratory"/>
            <person name="Harder C.B."/>
            <person name="Miyauchi S."/>
            <person name="Viragh M."/>
            <person name="Kuo A."/>
            <person name="Thoen E."/>
            <person name="Andreopoulos B."/>
            <person name="Lu D."/>
            <person name="Skrede I."/>
            <person name="Drula E."/>
            <person name="Henrissat B."/>
            <person name="Morin E."/>
            <person name="Kohler A."/>
            <person name="Barry K."/>
            <person name="LaButti K."/>
            <person name="Morin E."/>
            <person name="Salamov A."/>
            <person name="Lipzen A."/>
            <person name="Mereny Z."/>
            <person name="Hegedus B."/>
            <person name="Baldrian P."/>
            <person name="Stursova M."/>
            <person name="Weitz H."/>
            <person name="Taylor A."/>
            <person name="Grigoriev I.V."/>
            <person name="Nagy L.G."/>
            <person name="Martin F."/>
            <person name="Kauserud H."/>
        </authorList>
    </citation>
    <scope>NUCLEOTIDE SEQUENCE</scope>
    <source>
        <strain evidence="3">CBHHK002</strain>
    </source>
</reference>
<gene>
    <name evidence="3" type="ORF">DFH08DRAFT_880997</name>
</gene>
<feature type="region of interest" description="Disordered" evidence="1">
    <location>
        <begin position="182"/>
        <end position="220"/>
    </location>
</feature>
<name>A0AAD6ZPL2_9AGAR</name>
<keyword evidence="4" id="KW-1185">Reference proteome</keyword>
<sequence>MLALLVLSLLAASLRGINAVLKNLTVDDTDTRTITYLGAWESYNSGLDFGGSHRLSSDAAANATFEFVGTAVYYVSPRWPYMVTSRISIDGGAAVSVNLTDPNASPTPIGGSESAMYSVVWSATNLANKSHKILVTYENYIVVDGFLCVFIHISSRKEGGRFGSYCAGIQWTMELRPQVHPLLQAPPHPHRPRPHRPGRLPPVQRRLLTGPPQLLPPTRD</sequence>
<feature type="compositionally biased region" description="Low complexity" evidence="1">
    <location>
        <begin position="201"/>
        <end position="212"/>
    </location>
</feature>
<accession>A0AAD6ZPL2</accession>
<feature type="chain" id="PRO_5041994241" evidence="2">
    <location>
        <begin position="20"/>
        <end position="220"/>
    </location>
</feature>
<evidence type="ECO:0000313" key="4">
    <source>
        <dbReference type="Proteomes" id="UP001218218"/>
    </source>
</evidence>
<proteinExistence type="predicted"/>
<comment type="caution">
    <text evidence="3">The sequence shown here is derived from an EMBL/GenBank/DDBJ whole genome shotgun (WGS) entry which is preliminary data.</text>
</comment>
<evidence type="ECO:0000313" key="3">
    <source>
        <dbReference type="EMBL" id="KAJ7333292.1"/>
    </source>
</evidence>
<feature type="signal peptide" evidence="2">
    <location>
        <begin position="1"/>
        <end position="19"/>
    </location>
</feature>
<feature type="compositionally biased region" description="Basic residues" evidence="1">
    <location>
        <begin position="188"/>
        <end position="198"/>
    </location>
</feature>
<dbReference type="Proteomes" id="UP001218218">
    <property type="component" value="Unassembled WGS sequence"/>
</dbReference>